<dbReference type="InterPro" id="IPR000713">
    <property type="entry name" value="Mur_ligase_N"/>
</dbReference>
<evidence type="ECO:0000259" key="17">
    <source>
        <dbReference type="Pfam" id="PF08245"/>
    </source>
</evidence>
<evidence type="ECO:0000313" key="18">
    <source>
        <dbReference type="EMBL" id="BCS94461.1"/>
    </source>
</evidence>
<keyword evidence="7 14" id="KW-0547">Nucleotide-binding</keyword>
<evidence type="ECO:0000259" key="15">
    <source>
        <dbReference type="Pfam" id="PF01225"/>
    </source>
</evidence>
<keyword evidence="9 14" id="KW-0133">Cell shape</keyword>
<dbReference type="InterPro" id="IPR036565">
    <property type="entry name" value="Mur-like_cat_sf"/>
</dbReference>
<dbReference type="SUPFAM" id="SSF53623">
    <property type="entry name" value="MurD-like peptide ligases, catalytic domain"/>
    <property type="match status" value="1"/>
</dbReference>
<keyword evidence="12 14" id="KW-0961">Cell wall biogenesis/degradation</keyword>
<comment type="subcellular location">
    <subcellularLocation>
        <location evidence="1 14">Cytoplasm</location>
    </subcellularLocation>
</comment>
<dbReference type="PANTHER" id="PTHR43445:SF3">
    <property type="entry name" value="UDP-N-ACETYLMURAMATE--L-ALANINE LIGASE"/>
    <property type="match status" value="1"/>
</dbReference>
<evidence type="ECO:0000256" key="11">
    <source>
        <dbReference type="ARBA" id="ARBA00023306"/>
    </source>
</evidence>
<keyword evidence="11 14" id="KW-0131">Cell cycle</keyword>
<name>A0ABM7PBD6_9BACT</name>
<keyword evidence="8 14" id="KW-0067">ATP-binding</keyword>
<evidence type="ECO:0000313" key="19">
    <source>
        <dbReference type="Proteomes" id="UP001320148"/>
    </source>
</evidence>
<dbReference type="PANTHER" id="PTHR43445">
    <property type="entry name" value="UDP-N-ACETYLMURAMATE--L-ALANINE LIGASE-RELATED"/>
    <property type="match status" value="1"/>
</dbReference>
<evidence type="ECO:0000256" key="12">
    <source>
        <dbReference type="ARBA" id="ARBA00023316"/>
    </source>
</evidence>
<dbReference type="Gene3D" id="3.90.190.20">
    <property type="entry name" value="Mur ligase, C-terminal domain"/>
    <property type="match status" value="1"/>
</dbReference>
<gene>
    <name evidence="14 18" type="primary">murC</name>
    <name evidence="18" type="ORF">DSLASN_00930</name>
</gene>
<dbReference type="EC" id="6.3.2.8" evidence="3 14"/>
<evidence type="ECO:0000256" key="6">
    <source>
        <dbReference type="ARBA" id="ARBA00022618"/>
    </source>
</evidence>
<dbReference type="RefSeq" id="WP_236890777.1">
    <property type="nucleotide sequence ID" value="NZ_AP024488.1"/>
</dbReference>
<organism evidence="18 19">
    <name type="scientific">Desulfoluna limicola</name>
    <dbReference type="NCBI Taxonomy" id="2810562"/>
    <lineage>
        <taxon>Bacteria</taxon>
        <taxon>Pseudomonadati</taxon>
        <taxon>Thermodesulfobacteriota</taxon>
        <taxon>Desulfobacteria</taxon>
        <taxon>Desulfobacterales</taxon>
        <taxon>Desulfolunaceae</taxon>
        <taxon>Desulfoluna</taxon>
    </lineage>
</organism>
<evidence type="ECO:0000256" key="7">
    <source>
        <dbReference type="ARBA" id="ARBA00022741"/>
    </source>
</evidence>
<dbReference type="NCBIfam" id="TIGR01082">
    <property type="entry name" value="murC"/>
    <property type="match status" value="1"/>
</dbReference>
<proteinExistence type="inferred from homology"/>
<dbReference type="Gene3D" id="3.40.50.720">
    <property type="entry name" value="NAD(P)-binding Rossmann-like Domain"/>
    <property type="match status" value="1"/>
</dbReference>
<keyword evidence="19" id="KW-1185">Reference proteome</keyword>
<keyword evidence="5 14" id="KW-0436">Ligase</keyword>
<dbReference type="InterPro" id="IPR005758">
    <property type="entry name" value="UDP-N-AcMur_Ala_ligase_MurC"/>
</dbReference>
<evidence type="ECO:0000256" key="1">
    <source>
        <dbReference type="ARBA" id="ARBA00004496"/>
    </source>
</evidence>
<dbReference type="InterPro" id="IPR013221">
    <property type="entry name" value="Mur_ligase_cen"/>
</dbReference>
<evidence type="ECO:0000256" key="13">
    <source>
        <dbReference type="ARBA" id="ARBA00047833"/>
    </source>
</evidence>
<dbReference type="SUPFAM" id="SSF53244">
    <property type="entry name" value="MurD-like peptide ligases, peptide-binding domain"/>
    <property type="match status" value="1"/>
</dbReference>
<evidence type="ECO:0000256" key="3">
    <source>
        <dbReference type="ARBA" id="ARBA00012211"/>
    </source>
</evidence>
<evidence type="ECO:0000256" key="5">
    <source>
        <dbReference type="ARBA" id="ARBA00022598"/>
    </source>
</evidence>
<dbReference type="Pfam" id="PF01225">
    <property type="entry name" value="Mur_ligase"/>
    <property type="match status" value="1"/>
</dbReference>
<comment type="similarity">
    <text evidence="14">Belongs to the MurCDEF family.</text>
</comment>
<dbReference type="InterPro" id="IPR036615">
    <property type="entry name" value="Mur_ligase_C_dom_sf"/>
</dbReference>
<sequence>MYQKKYHIHFVGIGGIGMSGIAEILVRLGYTVTGSDLKPSANTRRLEELGCRVSIGHAQEHIEGADVVVTSSAVDRQNPEVVAAKKSGTPIIPRAEMLAELMRLKYSIAVAGAHGKTSTTSITAAILEKGGLDPTVVIGGVLKSKGTNAMHGLGDFIIAEADESDGSFLKFSPSIAIITNIDREHLDHYGNLATIKKAFVQFTERVPFYGLSILCLDNESVQEILPELTGRYTTYGLNTRADYQARGISFEGSRSFFSVYHHDELLGEITLNLPGVHNVSNCLASIAAAREIGIDFPTIKCALETIQGVKRRLEKKGERDGVMVVDDYGHHPTELKTTLLAARESWPEKRIVAVFQPHRHTRTRDLFDEFTRAFYNTDALMLLPIYAAGEAPVEGITSQSLVEAIGNRGHENVTCFETFDEVVDHLEATLEEGDLLLTLGAGDVLKVGEMYLERGDA</sequence>
<evidence type="ECO:0000256" key="2">
    <source>
        <dbReference type="ARBA" id="ARBA00004752"/>
    </source>
</evidence>
<dbReference type="Pfam" id="PF02875">
    <property type="entry name" value="Mur_ligase_C"/>
    <property type="match status" value="1"/>
</dbReference>
<feature type="binding site" evidence="14">
    <location>
        <begin position="112"/>
        <end position="118"/>
    </location>
    <ligand>
        <name>ATP</name>
        <dbReference type="ChEBI" id="CHEBI:30616"/>
    </ligand>
</feature>
<dbReference type="Proteomes" id="UP001320148">
    <property type="component" value="Chromosome"/>
</dbReference>
<dbReference type="InterPro" id="IPR050061">
    <property type="entry name" value="MurCDEF_pg_biosynth"/>
</dbReference>
<evidence type="ECO:0000256" key="14">
    <source>
        <dbReference type="HAMAP-Rule" id="MF_00046"/>
    </source>
</evidence>
<evidence type="ECO:0000259" key="16">
    <source>
        <dbReference type="Pfam" id="PF02875"/>
    </source>
</evidence>
<dbReference type="HAMAP" id="MF_00046">
    <property type="entry name" value="MurC"/>
    <property type="match status" value="1"/>
</dbReference>
<reference evidence="18 19" key="1">
    <citation type="submission" date="2021-02" db="EMBL/GenBank/DDBJ databases">
        <title>Complete genome of Desulfoluna sp. strain ASN36.</title>
        <authorList>
            <person name="Takahashi A."/>
            <person name="Kojima H."/>
            <person name="Fukui M."/>
        </authorList>
    </citation>
    <scope>NUCLEOTIDE SEQUENCE [LARGE SCALE GENOMIC DNA]</scope>
    <source>
        <strain evidence="18 19">ASN36</strain>
    </source>
</reference>
<keyword evidence="4 14" id="KW-0963">Cytoplasm</keyword>
<keyword evidence="6 14" id="KW-0132">Cell division</keyword>
<dbReference type="Pfam" id="PF08245">
    <property type="entry name" value="Mur_ligase_M"/>
    <property type="match status" value="1"/>
</dbReference>
<feature type="domain" description="Mur ligase central" evidence="17">
    <location>
        <begin position="110"/>
        <end position="289"/>
    </location>
</feature>
<dbReference type="SUPFAM" id="SSF51984">
    <property type="entry name" value="MurCD N-terminal domain"/>
    <property type="match status" value="1"/>
</dbReference>
<dbReference type="Gene3D" id="3.40.1190.10">
    <property type="entry name" value="Mur-like, catalytic domain"/>
    <property type="match status" value="1"/>
</dbReference>
<evidence type="ECO:0000256" key="9">
    <source>
        <dbReference type="ARBA" id="ARBA00022960"/>
    </source>
</evidence>
<evidence type="ECO:0000256" key="8">
    <source>
        <dbReference type="ARBA" id="ARBA00022840"/>
    </source>
</evidence>
<evidence type="ECO:0000256" key="4">
    <source>
        <dbReference type="ARBA" id="ARBA00022490"/>
    </source>
</evidence>
<dbReference type="GO" id="GO:0016874">
    <property type="term" value="F:ligase activity"/>
    <property type="evidence" value="ECO:0007669"/>
    <property type="project" value="UniProtKB-KW"/>
</dbReference>
<accession>A0ABM7PBD6</accession>
<dbReference type="InterPro" id="IPR004101">
    <property type="entry name" value="Mur_ligase_C"/>
</dbReference>
<feature type="domain" description="Mur ligase C-terminal" evidence="16">
    <location>
        <begin position="311"/>
        <end position="442"/>
    </location>
</feature>
<comment type="function">
    <text evidence="14">Cell wall formation.</text>
</comment>
<evidence type="ECO:0000256" key="10">
    <source>
        <dbReference type="ARBA" id="ARBA00022984"/>
    </source>
</evidence>
<keyword evidence="10 14" id="KW-0573">Peptidoglycan synthesis</keyword>
<feature type="domain" description="Mur ligase N-terminal catalytic" evidence="15">
    <location>
        <begin position="7"/>
        <end position="106"/>
    </location>
</feature>
<dbReference type="EMBL" id="AP024488">
    <property type="protein sequence ID" value="BCS94461.1"/>
    <property type="molecule type" value="Genomic_DNA"/>
</dbReference>
<protein>
    <recommendedName>
        <fullName evidence="3 14">UDP-N-acetylmuramate--L-alanine ligase</fullName>
        <ecNumber evidence="3 14">6.3.2.8</ecNumber>
    </recommendedName>
    <alternativeName>
        <fullName evidence="14">UDP-N-acetylmuramoyl-L-alanine synthetase</fullName>
    </alternativeName>
</protein>
<comment type="pathway">
    <text evidence="2 14">Cell wall biogenesis; peptidoglycan biosynthesis.</text>
</comment>
<comment type="catalytic activity">
    <reaction evidence="13 14">
        <text>UDP-N-acetyl-alpha-D-muramate + L-alanine + ATP = UDP-N-acetyl-alpha-D-muramoyl-L-alanine + ADP + phosphate + H(+)</text>
        <dbReference type="Rhea" id="RHEA:23372"/>
        <dbReference type="ChEBI" id="CHEBI:15378"/>
        <dbReference type="ChEBI" id="CHEBI:30616"/>
        <dbReference type="ChEBI" id="CHEBI:43474"/>
        <dbReference type="ChEBI" id="CHEBI:57972"/>
        <dbReference type="ChEBI" id="CHEBI:70757"/>
        <dbReference type="ChEBI" id="CHEBI:83898"/>
        <dbReference type="ChEBI" id="CHEBI:456216"/>
        <dbReference type="EC" id="6.3.2.8"/>
    </reaction>
</comment>